<reference evidence="2 3" key="1">
    <citation type="submission" date="2017-06" db="EMBL/GenBank/DDBJ databases">
        <authorList>
            <person name="Kim H.J."/>
            <person name="Triplett B.A."/>
        </authorList>
    </citation>
    <scope>NUCLEOTIDE SEQUENCE [LARGE SCALE GENOMIC DNA]</scope>
    <source>
        <strain evidence="2 3">DSM 43151</strain>
    </source>
</reference>
<proteinExistence type="predicted"/>
<feature type="region of interest" description="Disordered" evidence="1">
    <location>
        <begin position="1"/>
        <end position="32"/>
    </location>
</feature>
<evidence type="ECO:0008006" key="4">
    <source>
        <dbReference type="Google" id="ProtNLM"/>
    </source>
</evidence>
<gene>
    <name evidence="2" type="ORF">SAMN06264365_10437</name>
</gene>
<name>A0A238XWH5_9ACTN</name>
<feature type="compositionally biased region" description="Polar residues" evidence="1">
    <location>
        <begin position="19"/>
        <end position="29"/>
    </location>
</feature>
<keyword evidence="3" id="KW-1185">Reference proteome</keyword>
<sequence>MPLFREPALPEPAPACAKSPSQGATSQAAVSGEPAVSITAPPPLVPLIIVDAANVVGSVPDGWWRDRAGAAIRLRDRLAAVPATGLSGIPAPVEVTLVVEGKAKDIPQDPDGVRIERATGSGDDKIIDLVRRECGTRPIVVVTADRGLCERALALGAESRGPSSVPR</sequence>
<protein>
    <recommendedName>
        <fullName evidence="4">YacP-like NYN domain-containing protein</fullName>
    </recommendedName>
</protein>
<organism evidence="2 3">
    <name type="scientific">Actinoplanes regularis</name>
    <dbReference type="NCBI Taxonomy" id="52697"/>
    <lineage>
        <taxon>Bacteria</taxon>
        <taxon>Bacillati</taxon>
        <taxon>Actinomycetota</taxon>
        <taxon>Actinomycetes</taxon>
        <taxon>Micromonosporales</taxon>
        <taxon>Micromonosporaceae</taxon>
        <taxon>Actinoplanes</taxon>
    </lineage>
</organism>
<dbReference type="AlphaFoldDB" id="A0A238XWH5"/>
<evidence type="ECO:0000313" key="2">
    <source>
        <dbReference type="EMBL" id="SNR62714.1"/>
    </source>
</evidence>
<dbReference type="EMBL" id="FZNR01000004">
    <property type="protein sequence ID" value="SNR62714.1"/>
    <property type="molecule type" value="Genomic_DNA"/>
</dbReference>
<dbReference type="Proteomes" id="UP000198415">
    <property type="component" value="Unassembled WGS sequence"/>
</dbReference>
<accession>A0A238XWH5</accession>
<evidence type="ECO:0000256" key="1">
    <source>
        <dbReference type="SAM" id="MobiDB-lite"/>
    </source>
</evidence>
<evidence type="ECO:0000313" key="3">
    <source>
        <dbReference type="Proteomes" id="UP000198415"/>
    </source>
</evidence>